<gene>
    <name evidence="1" type="ORF">GCM10009744_55530</name>
</gene>
<keyword evidence="2" id="KW-1185">Reference proteome</keyword>
<organism evidence="1 2">
    <name type="scientific">Kribbella alba</name>
    <dbReference type="NCBI Taxonomy" id="190197"/>
    <lineage>
        <taxon>Bacteria</taxon>
        <taxon>Bacillati</taxon>
        <taxon>Actinomycetota</taxon>
        <taxon>Actinomycetes</taxon>
        <taxon>Propionibacteriales</taxon>
        <taxon>Kribbellaceae</taxon>
        <taxon>Kribbella</taxon>
    </lineage>
</organism>
<accession>A0ABP4RKN4</accession>
<comment type="caution">
    <text evidence="1">The sequence shown here is derived from an EMBL/GenBank/DDBJ whole genome shotgun (WGS) entry which is preliminary data.</text>
</comment>
<dbReference type="GO" id="GO:0016787">
    <property type="term" value="F:hydrolase activity"/>
    <property type="evidence" value="ECO:0007669"/>
    <property type="project" value="UniProtKB-KW"/>
</dbReference>
<dbReference type="Gene3D" id="3.40.50.1820">
    <property type="entry name" value="alpha/beta hydrolase"/>
    <property type="match status" value="1"/>
</dbReference>
<sequence>MGSVGRVISVVDDLPVYYESYGEGRPLVFLPGWGNANGEAQDVHEPVFEQHPDWRRIYLDPPGTGNTPSRPWIKDQDGMLDVIARVIDDLVGSSGSGATGSAAAGSGAAGWGATGSAATGSAAAGSAVAGSGVAGSGVTGSFAIAGTSAGGLHARGIVRRDPARILGLLLRVPGVVVDRTQRTLPEYRPLIAEPRFSSDEDPRPLLHTPEYLEAHREKQRRFYLPAEEQADLEFLGAIQRDVSTYSLSMDPAARLEAPTLIVTGRQDTMTGYADAWSLLGDYPRATYAVLDRADHDLPVQNHALYRALVSDWLTRVEEMADAS</sequence>
<protein>
    <submittedName>
        <fullName evidence="1">Alpha/beta hydrolase</fullName>
    </submittedName>
</protein>
<dbReference type="SUPFAM" id="SSF53474">
    <property type="entry name" value="alpha/beta-Hydrolases"/>
    <property type="match status" value="1"/>
</dbReference>
<proteinExistence type="predicted"/>
<keyword evidence="1" id="KW-0378">Hydrolase</keyword>
<dbReference type="EMBL" id="BAAANE010000010">
    <property type="protein sequence ID" value="GAA1655843.1"/>
    <property type="molecule type" value="Genomic_DNA"/>
</dbReference>
<reference evidence="2" key="1">
    <citation type="journal article" date="2019" name="Int. J. Syst. Evol. Microbiol.">
        <title>The Global Catalogue of Microorganisms (GCM) 10K type strain sequencing project: providing services to taxonomists for standard genome sequencing and annotation.</title>
        <authorList>
            <consortium name="The Broad Institute Genomics Platform"/>
            <consortium name="The Broad Institute Genome Sequencing Center for Infectious Disease"/>
            <person name="Wu L."/>
            <person name="Ma J."/>
        </authorList>
    </citation>
    <scope>NUCLEOTIDE SEQUENCE [LARGE SCALE GENOMIC DNA]</scope>
    <source>
        <strain evidence="2">JCM 14306</strain>
    </source>
</reference>
<evidence type="ECO:0000313" key="2">
    <source>
        <dbReference type="Proteomes" id="UP001501319"/>
    </source>
</evidence>
<dbReference type="InterPro" id="IPR050471">
    <property type="entry name" value="AB_hydrolase"/>
</dbReference>
<dbReference type="PANTHER" id="PTHR43433:SF10">
    <property type="entry name" value="AB HYDROLASE-1 DOMAIN-CONTAINING PROTEIN"/>
    <property type="match status" value="1"/>
</dbReference>
<dbReference type="Proteomes" id="UP001501319">
    <property type="component" value="Unassembled WGS sequence"/>
</dbReference>
<dbReference type="InterPro" id="IPR029058">
    <property type="entry name" value="AB_hydrolase_fold"/>
</dbReference>
<evidence type="ECO:0000313" key="1">
    <source>
        <dbReference type="EMBL" id="GAA1655843.1"/>
    </source>
</evidence>
<name>A0ABP4RKN4_9ACTN</name>
<dbReference type="PANTHER" id="PTHR43433">
    <property type="entry name" value="HYDROLASE, ALPHA/BETA FOLD FAMILY PROTEIN"/>
    <property type="match status" value="1"/>
</dbReference>